<dbReference type="InterPro" id="IPR021733">
    <property type="entry name" value="DUF3304"/>
</dbReference>
<evidence type="ECO:0000313" key="3">
    <source>
        <dbReference type="Proteomes" id="UP000583387"/>
    </source>
</evidence>
<proteinExistence type="predicted"/>
<dbReference type="Proteomes" id="UP000583387">
    <property type="component" value="Unassembled WGS sequence"/>
</dbReference>
<feature type="region of interest" description="Disordered" evidence="1">
    <location>
        <begin position="125"/>
        <end position="168"/>
    </location>
</feature>
<reference evidence="2 3" key="1">
    <citation type="submission" date="2020-08" db="EMBL/GenBank/DDBJ databases">
        <authorList>
            <person name="Criscuolo A."/>
        </authorList>
    </citation>
    <scope>NUCLEOTIDE SEQUENCE [LARGE SCALE GENOMIC DNA]</scope>
    <source>
        <strain evidence="2">CIP111764</strain>
    </source>
</reference>
<sequence>MKGLALLACLFIAGCKALEPRPSMIGVGLTGIDHLPDHLSVQNFWFNGSSGFQAGKGGRLACCTSLPREWQPGMTAVVRWHVTNWRDCKWERYERRVPVDRYQEAGRVWVHFLADGSVRVVSSGIGPGNPEYPGPQDAIPQKHPPRTYNGWSPRCPKQGQPEVKEDLE</sequence>
<organism evidence="2 3">
    <name type="scientific">Zestomonas carbonaria</name>
    <dbReference type="NCBI Taxonomy" id="2762745"/>
    <lineage>
        <taxon>Bacteria</taxon>
        <taxon>Pseudomonadati</taxon>
        <taxon>Pseudomonadota</taxon>
        <taxon>Gammaproteobacteria</taxon>
        <taxon>Pseudomonadales</taxon>
        <taxon>Pseudomonadaceae</taxon>
        <taxon>Zestomonas</taxon>
    </lineage>
</organism>
<evidence type="ECO:0008006" key="4">
    <source>
        <dbReference type="Google" id="ProtNLM"/>
    </source>
</evidence>
<name>A0A7U7I9Z2_9GAMM</name>
<dbReference type="EMBL" id="CAJFCI010000051">
    <property type="protein sequence ID" value="CAD5108261.1"/>
    <property type="molecule type" value="Genomic_DNA"/>
</dbReference>
<keyword evidence="3" id="KW-1185">Reference proteome</keyword>
<dbReference type="Pfam" id="PF11745">
    <property type="entry name" value="DUF3304"/>
    <property type="match status" value="1"/>
</dbReference>
<protein>
    <recommendedName>
        <fullName evidence="4">DUF3304 domain-containing protein</fullName>
    </recommendedName>
</protein>
<accession>A0A7U7I9Z2</accession>
<evidence type="ECO:0000256" key="1">
    <source>
        <dbReference type="SAM" id="MobiDB-lite"/>
    </source>
</evidence>
<dbReference type="AlphaFoldDB" id="A0A7U7I9Z2"/>
<dbReference type="RefSeq" id="WP_210768848.1">
    <property type="nucleotide sequence ID" value="NZ_CAJFCI010000051.1"/>
</dbReference>
<gene>
    <name evidence="2" type="ORF">PSEWESI4_02546</name>
</gene>
<evidence type="ECO:0000313" key="2">
    <source>
        <dbReference type="EMBL" id="CAD5108261.1"/>
    </source>
</evidence>
<dbReference type="PROSITE" id="PS51257">
    <property type="entry name" value="PROKAR_LIPOPROTEIN"/>
    <property type="match status" value="1"/>
</dbReference>
<comment type="caution">
    <text evidence="2">The sequence shown here is derived from an EMBL/GenBank/DDBJ whole genome shotgun (WGS) entry which is preliminary data.</text>
</comment>